<evidence type="ECO:0000313" key="3">
    <source>
        <dbReference type="Proteomes" id="UP000018031"/>
    </source>
</evidence>
<feature type="region of interest" description="Disordered" evidence="1">
    <location>
        <begin position="66"/>
        <end position="112"/>
    </location>
</feature>
<dbReference type="Proteomes" id="UP000018031">
    <property type="component" value="Unassembled WGS sequence"/>
</dbReference>
<comment type="caution">
    <text evidence="2">The sequence shown here is derived from an EMBL/GenBank/DDBJ whole genome shotgun (WGS) entry which is preliminary data.</text>
</comment>
<sequence length="112" mass="13156">MVADHSLLSRDLTHLRHIFISYRYLFTNITYLWHYTHSITEEAHKSSEVQSKLYFPTHTTSLYTQTPDTLRVSSPQRSKLAPRDLKDYKELQTRGRNRGNGKSDSQGRKSEK</sequence>
<feature type="compositionally biased region" description="Polar residues" evidence="1">
    <location>
        <begin position="66"/>
        <end position="77"/>
    </location>
</feature>
<feature type="compositionally biased region" description="Basic and acidic residues" evidence="1">
    <location>
        <begin position="81"/>
        <end position="93"/>
    </location>
</feature>
<protein>
    <submittedName>
        <fullName evidence="2">Uncharacterized protein</fullName>
    </submittedName>
</protein>
<reference evidence="3" key="1">
    <citation type="journal article" date="2013" name="Genome">
        <title>Draft Genome Sequences of Porphyromonas crevioricanis JCM 15906T and Porphyromonas cansulci JCM 13913T Isolated from a Canine Oral Cavity.</title>
        <authorList>
            <person name="Sakamoto M."/>
            <person name="Tanaka N."/>
            <person name="Shiwa Y."/>
            <person name="Yoshikawa H."/>
            <person name="Ohkuma M."/>
        </authorList>
    </citation>
    <scope>NUCLEOTIDE SEQUENCE [LARGE SCALE GENOMIC DNA]</scope>
    <source>
        <strain evidence="3">JCM 15906</strain>
    </source>
</reference>
<dbReference type="AlphaFoldDB" id="T1CSH8"/>
<reference evidence="2 3" key="2">
    <citation type="journal article" date="2013" name="Genome Announc.">
        <title>Draft Genome Sequences of Porphyromonas crevioricanis JCM 15906T and Porphyromonas cansulci JCM 13913T Isolated from a Canine Oral Cavity.</title>
        <authorList>
            <person name="Sakamoto M."/>
            <person name="Tanaka N."/>
            <person name="Shiwa Y."/>
            <person name="Yoshikawa H."/>
            <person name="Ohkuma M."/>
        </authorList>
    </citation>
    <scope>NUCLEOTIDE SEQUENCE [LARGE SCALE GENOMIC DNA]</scope>
    <source>
        <strain evidence="2 3">JCM 15906</strain>
    </source>
</reference>
<dbReference type="EMBL" id="BAOU01000056">
    <property type="protein sequence ID" value="GAD06103.1"/>
    <property type="molecule type" value="Genomic_DNA"/>
</dbReference>
<accession>T1CSH8</accession>
<proteinExistence type="predicted"/>
<name>T1CSH8_9PORP</name>
<evidence type="ECO:0000313" key="2">
    <source>
        <dbReference type="EMBL" id="GAD06103.1"/>
    </source>
</evidence>
<gene>
    <name evidence="2" type="ORF">PORCRE_1825</name>
</gene>
<evidence type="ECO:0000256" key="1">
    <source>
        <dbReference type="SAM" id="MobiDB-lite"/>
    </source>
</evidence>
<organism evidence="2 3">
    <name type="scientific">Porphyromonas crevioricanis JCM 15906</name>
    <dbReference type="NCBI Taxonomy" id="1305617"/>
    <lineage>
        <taxon>Bacteria</taxon>
        <taxon>Pseudomonadati</taxon>
        <taxon>Bacteroidota</taxon>
        <taxon>Bacteroidia</taxon>
        <taxon>Bacteroidales</taxon>
        <taxon>Porphyromonadaceae</taxon>
        <taxon>Porphyromonas</taxon>
    </lineage>
</organism>